<keyword evidence="13" id="KW-0969">Cilium</keyword>
<dbReference type="GO" id="GO:0071973">
    <property type="term" value="P:bacterial-type flagellum-dependent cell motility"/>
    <property type="evidence" value="ECO:0007669"/>
    <property type="project" value="InterPro"/>
</dbReference>
<dbReference type="AlphaFoldDB" id="A0A5B8XU38"/>
<sequence length="339" mass="37410">MRPNATRMMDSNVSAGARKAAIFVLTVGDEVARELFTRLSEDEIRYLGDVAQRLENVTPAEVAEVLLEFRQYFQGGHIPKKGVGGVFQLMIERALGEDRAKNLFSPKRRLDDPFELCNAIDTSLLAKLLENEHPQTTAVILDGIDPKRSSEVLSKFDPDLVPDIVYRMAHLKGVSEEVRQEIGDTFAAELRAMNVAQEEPGNADQKTIQVLKSMKPDASKSVLESLEAVDLEFARELKAKLFTFDDLTALDSRSMQRLLRELDSKQLAVAMKGASDGISNLVFSSMSSRAADMLRDDIDAMGPVRLADVEAAQKSIVDAAMRLEEEGVLTLPRGGDDVL</sequence>
<keyword evidence="9" id="KW-0975">Bacterial flagellum</keyword>
<dbReference type="RefSeq" id="WP_146961260.1">
    <property type="nucleotide sequence ID" value="NZ_CP042467.1"/>
</dbReference>
<evidence type="ECO:0000259" key="11">
    <source>
        <dbReference type="Pfam" id="PF14841"/>
    </source>
</evidence>
<dbReference type="KEGG" id="bbae:FRD01_15670"/>
<evidence type="ECO:0000313" key="13">
    <source>
        <dbReference type="EMBL" id="QED28647.1"/>
    </source>
</evidence>
<dbReference type="Pfam" id="PF14841">
    <property type="entry name" value="FliG_M"/>
    <property type="match status" value="1"/>
</dbReference>
<keyword evidence="8" id="KW-0472">Membrane</keyword>
<dbReference type="Pfam" id="PF01706">
    <property type="entry name" value="FliG_C"/>
    <property type="match status" value="1"/>
</dbReference>
<dbReference type="Gene3D" id="1.10.220.30">
    <property type="match status" value="3"/>
</dbReference>
<reference evidence="13 14" key="1">
    <citation type="submission" date="2019-08" db="EMBL/GenBank/DDBJ databases">
        <authorList>
            <person name="Liang Q."/>
        </authorList>
    </citation>
    <scope>NUCLEOTIDE SEQUENCE [LARGE SCALE GENOMIC DNA]</scope>
    <source>
        <strain evidence="13 14">V1718</strain>
    </source>
</reference>
<protein>
    <recommendedName>
        <fullName evidence="4">Flagellar motor switch protein FliG</fullName>
    </recommendedName>
</protein>
<evidence type="ECO:0000256" key="7">
    <source>
        <dbReference type="ARBA" id="ARBA00022779"/>
    </source>
</evidence>
<dbReference type="InterPro" id="IPR011002">
    <property type="entry name" value="FliG_a-hlx"/>
</dbReference>
<dbReference type="Proteomes" id="UP000321595">
    <property type="component" value="Chromosome"/>
</dbReference>
<feature type="domain" description="Flagellar motor switch protein FliG middle" evidence="11">
    <location>
        <begin position="124"/>
        <end position="194"/>
    </location>
</feature>
<accession>A0A5B8XU38</accession>
<name>A0A5B8XU38_9DELT</name>
<evidence type="ECO:0000256" key="4">
    <source>
        <dbReference type="ARBA" id="ARBA00021870"/>
    </source>
</evidence>
<dbReference type="PANTHER" id="PTHR30534">
    <property type="entry name" value="FLAGELLAR MOTOR SWITCH PROTEIN FLIG"/>
    <property type="match status" value="1"/>
</dbReference>
<evidence type="ECO:0000256" key="1">
    <source>
        <dbReference type="ARBA" id="ARBA00004117"/>
    </source>
</evidence>
<comment type="similarity">
    <text evidence="3">Belongs to the FliG family.</text>
</comment>
<gene>
    <name evidence="13" type="primary">fliG</name>
    <name evidence="13" type="ORF">FRD01_15670</name>
</gene>
<keyword evidence="13" id="KW-0282">Flagellum</keyword>
<proteinExistence type="inferred from homology"/>
<keyword evidence="13" id="KW-0966">Cell projection</keyword>
<dbReference type="GO" id="GO:0009425">
    <property type="term" value="C:bacterial-type flagellum basal body"/>
    <property type="evidence" value="ECO:0007669"/>
    <property type="project" value="UniProtKB-SubCell"/>
</dbReference>
<keyword evidence="6" id="KW-0145">Chemotaxis</keyword>
<dbReference type="NCBIfam" id="TIGR00207">
    <property type="entry name" value="fliG"/>
    <property type="match status" value="1"/>
</dbReference>
<dbReference type="InterPro" id="IPR028263">
    <property type="entry name" value="FliG_N"/>
</dbReference>
<dbReference type="InterPro" id="IPR032779">
    <property type="entry name" value="FliG_M"/>
</dbReference>
<dbReference type="PANTHER" id="PTHR30534:SF0">
    <property type="entry name" value="FLAGELLAR MOTOR SWITCH PROTEIN FLIG"/>
    <property type="match status" value="1"/>
</dbReference>
<evidence type="ECO:0000259" key="12">
    <source>
        <dbReference type="Pfam" id="PF14842"/>
    </source>
</evidence>
<evidence type="ECO:0000256" key="3">
    <source>
        <dbReference type="ARBA" id="ARBA00010299"/>
    </source>
</evidence>
<dbReference type="GO" id="GO:0003774">
    <property type="term" value="F:cytoskeletal motor activity"/>
    <property type="evidence" value="ECO:0007669"/>
    <property type="project" value="InterPro"/>
</dbReference>
<dbReference type="EMBL" id="CP042467">
    <property type="protein sequence ID" value="QED28647.1"/>
    <property type="molecule type" value="Genomic_DNA"/>
</dbReference>
<dbReference type="InterPro" id="IPR023087">
    <property type="entry name" value="Flg_Motor_Flig_C"/>
</dbReference>
<dbReference type="GO" id="GO:0006935">
    <property type="term" value="P:chemotaxis"/>
    <property type="evidence" value="ECO:0007669"/>
    <property type="project" value="UniProtKB-KW"/>
</dbReference>
<dbReference type="Pfam" id="PF14842">
    <property type="entry name" value="FliG_N"/>
    <property type="match status" value="1"/>
</dbReference>
<dbReference type="InterPro" id="IPR000090">
    <property type="entry name" value="Flg_Motor_Flig"/>
</dbReference>
<dbReference type="PRINTS" id="PR00954">
    <property type="entry name" value="FLGMOTORFLIG"/>
</dbReference>
<evidence type="ECO:0000313" key="14">
    <source>
        <dbReference type="Proteomes" id="UP000321595"/>
    </source>
</evidence>
<feature type="domain" description="Flagellar motor switch protein FliG N-terminal" evidence="12">
    <location>
        <begin position="16"/>
        <end position="104"/>
    </location>
</feature>
<evidence type="ECO:0000256" key="2">
    <source>
        <dbReference type="ARBA" id="ARBA00004413"/>
    </source>
</evidence>
<keyword evidence="7" id="KW-0283">Flagellar rotation</keyword>
<dbReference type="OrthoDB" id="9780302at2"/>
<evidence type="ECO:0000256" key="8">
    <source>
        <dbReference type="ARBA" id="ARBA00023136"/>
    </source>
</evidence>
<keyword evidence="14" id="KW-1185">Reference proteome</keyword>
<dbReference type="GO" id="GO:0005886">
    <property type="term" value="C:plasma membrane"/>
    <property type="evidence" value="ECO:0007669"/>
    <property type="project" value="UniProtKB-SubCell"/>
</dbReference>
<dbReference type="SUPFAM" id="SSF48029">
    <property type="entry name" value="FliG"/>
    <property type="match status" value="2"/>
</dbReference>
<evidence type="ECO:0000256" key="5">
    <source>
        <dbReference type="ARBA" id="ARBA00022475"/>
    </source>
</evidence>
<organism evidence="13 14">
    <name type="scientific">Microvenator marinus</name>
    <dbReference type="NCBI Taxonomy" id="2600177"/>
    <lineage>
        <taxon>Bacteria</taxon>
        <taxon>Deltaproteobacteria</taxon>
        <taxon>Bradymonadales</taxon>
        <taxon>Microvenatoraceae</taxon>
        <taxon>Microvenator</taxon>
    </lineage>
</organism>
<evidence type="ECO:0000259" key="10">
    <source>
        <dbReference type="Pfam" id="PF01706"/>
    </source>
</evidence>
<comment type="subcellular location">
    <subcellularLocation>
        <location evidence="1">Bacterial flagellum basal body</location>
    </subcellularLocation>
    <subcellularLocation>
        <location evidence="2">Cell membrane</location>
        <topology evidence="2">Peripheral membrane protein</topology>
        <orientation evidence="2">Cytoplasmic side</orientation>
    </subcellularLocation>
</comment>
<feature type="domain" description="Flagellar motor switch protein FliG C-terminal" evidence="10">
    <location>
        <begin position="224"/>
        <end position="331"/>
    </location>
</feature>
<evidence type="ECO:0000256" key="6">
    <source>
        <dbReference type="ARBA" id="ARBA00022500"/>
    </source>
</evidence>
<keyword evidence="5" id="KW-1003">Cell membrane</keyword>
<evidence type="ECO:0000256" key="9">
    <source>
        <dbReference type="ARBA" id="ARBA00023143"/>
    </source>
</evidence>